<feature type="region of interest" description="Disordered" evidence="1">
    <location>
        <begin position="91"/>
        <end position="117"/>
    </location>
</feature>
<dbReference type="AlphaFoldDB" id="A0AAD9EHE5"/>
<feature type="compositionally biased region" description="Basic and acidic residues" evidence="1">
    <location>
        <begin position="93"/>
        <end position="117"/>
    </location>
</feature>
<dbReference type="Proteomes" id="UP001243330">
    <property type="component" value="Unassembled WGS sequence"/>
</dbReference>
<dbReference type="EMBL" id="JAQOWY010000295">
    <property type="protein sequence ID" value="KAK1844831.1"/>
    <property type="molecule type" value="Genomic_DNA"/>
</dbReference>
<keyword evidence="3" id="KW-1185">Reference proteome</keyword>
<comment type="caution">
    <text evidence="2">The sequence shown here is derived from an EMBL/GenBank/DDBJ whole genome shotgun (WGS) entry which is preliminary data.</text>
</comment>
<reference evidence="2" key="1">
    <citation type="submission" date="2023-01" db="EMBL/GenBank/DDBJ databases">
        <title>Colletotrichum chrysophilum M932 genome sequence.</title>
        <authorList>
            <person name="Baroncelli R."/>
        </authorList>
    </citation>
    <scope>NUCLEOTIDE SEQUENCE</scope>
    <source>
        <strain evidence="2">M932</strain>
    </source>
</reference>
<protein>
    <submittedName>
        <fullName evidence="2">Uncharacterized protein</fullName>
    </submittedName>
</protein>
<organism evidence="2 3">
    <name type="scientific">Colletotrichum chrysophilum</name>
    <dbReference type="NCBI Taxonomy" id="1836956"/>
    <lineage>
        <taxon>Eukaryota</taxon>
        <taxon>Fungi</taxon>
        <taxon>Dikarya</taxon>
        <taxon>Ascomycota</taxon>
        <taxon>Pezizomycotina</taxon>
        <taxon>Sordariomycetes</taxon>
        <taxon>Hypocreomycetidae</taxon>
        <taxon>Glomerellales</taxon>
        <taxon>Glomerellaceae</taxon>
        <taxon>Colletotrichum</taxon>
        <taxon>Colletotrichum gloeosporioides species complex</taxon>
    </lineage>
</organism>
<accession>A0AAD9EHE5</accession>
<sequence>MACLGGGIVSTSPKRGAGEVWEERAAGEERRLGLTDRRRSGSSSSSRRRRQREQQSTHGLRYANPQRMTSKGRGRRFWGLWIADCCTQQDENEGGRVEERQRDGVESEAETERQRLARGWHLSDEMRCDS</sequence>
<evidence type="ECO:0000256" key="1">
    <source>
        <dbReference type="SAM" id="MobiDB-lite"/>
    </source>
</evidence>
<name>A0AAD9EHE5_9PEZI</name>
<evidence type="ECO:0000313" key="2">
    <source>
        <dbReference type="EMBL" id="KAK1844831.1"/>
    </source>
</evidence>
<gene>
    <name evidence="2" type="ORF">CCHR01_12516</name>
</gene>
<proteinExistence type="predicted"/>
<feature type="compositionally biased region" description="Basic and acidic residues" evidence="1">
    <location>
        <begin position="21"/>
        <end position="39"/>
    </location>
</feature>
<feature type="region of interest" description="Disordered" evidence="1">
    <location>
        <begin position="1"/>
        <end position="72"/>
    </location>
</feature>
<evidence type="ECO:0000313" key="3">
    <source>
        <dbReference type="Proteomes" id="UP001243330"/>
    </source>
</evidence>